<name>A0A5B7HMQ6_PORTR</name>
<gene>
    <name evidence="1" type="ORF">E2C01_064243</name>
</gene>
<dbReference type="Proteomes" id="UP000324222">
    <property type="component" value="Unassembled WGS sequence"/>
</dbReference>
<accession>A0A5B7HMQ6</accession>
<proteinExistence type="predicted"/>
<reference evidence="1 2" key="1">
    <citation type="submission" date="2019-05" db="EMBL/GenBank/DDBJ databases">
        <title>Another draft genome of Portunus trituberculatus and its Hox gene families provides insights of decapod evolution.</title>
        <authorList>
            <person name="Jeong J.-H."/>
            <person name="Song I."/>
            <person name="Kim S."/>
            <person name="Choi T."/>
            <person name="Kim D."/>
            <person name="Ryu S."/>
            <person name="Kim W."/>
        </authorList>
    </citation>
    <scope>NUCLEOTIDE SEQUENCE [LARGE SCALE GENOMIC DNA]</scope>
    <source>
        <tissue evidence="1">Muscle</tissue>
    </source>
</reference>
<evidence type="ECO:0000313" key="2">
    <source>
        <dbReference type="Proteomes" id="UP000324222"/>
    </source>
</evidence>
<dbReference type="EMBL" id="VSRR010030349">
    <property type="protein sequence ID" value="MPC70008.1"/>
    <property type="molecule type" value="Genomic_DNA"/>
</dbReference>
<keyword evidence="2" id="KW-1185">Reference proteome</keyword>
<protein>
    <submittedName>
        <fullName evidence="1">Uncharacterized protein</fullName>
    </submittedName>
</protein>
<comment type="caution">
    <text evidence="1">The sequence shown here is derived from an EMBL/GenBank/DDBJ whole genome shotgun (WGS) entry which is preliminary data.</text>
</comment>
<sequence length="51" mass="5691">MAEGDSHTALIRLEKDLMSQGSRVVRCAATKFEFKSLSMHSVVRDHPTTKS</sequence>
<evidence type="ECO:0000313" key="1">
    <source>
        <dbReference type="EMBL" id="MPC70008.1"/>
    </source>
</evidence>
<organism evidence="1 2">
    <name type="scientific">Portunus trituberculatus</name>
    <name type="common">Swimming crab</name>
    <name type="synonym">Neptunus trituberculatus</name>
    <dbReference type="NCBI Taxonomy" id="210409"/>
    <lineage>
        <taxon>Eukaryota</taxon>
        <taxon>Metazoa</taxon>
        <taxon>Ecdysozoa</taxon>
        <taxon>Arthropoda</taxon>
        <taxon>Crustacea</taxon>
        <taxon>Multicrustacea</taxon>
        <taxon>Malacostraca</taxon>
        <taxon>Eumalacostraca</taxon>
        <taxon>Eucarida</taxon>
        <taxon>Decapoda</taxon>
        <taxon>Pleocyemata</taxon>
        <taxon>Brachyura</taxon>
        <taxon>Eubrachyura</taxon>
        <taxon>Portunoidea</taxon>
        <taxon>Portunidae</taxon>
        <taxon>Portuninae</taxon>
        <taxon>Portunus</taxon>
    </lineage>
</organism>
<dbReference type="AlphaFoldDB" id="A0A5B7HMQ6"/>